<dbReference type="Pfam" id="PF17667">
    <property type="entry name" value="Pkinase_fungal"/>
    <property type="match status" value="1"/>
</dbReference>
<evidence type="ECO:0000313" key="3">
    <source>
        <dbReference type="Proteomes" id="UP000015241"/>
    </source>
</evidence>
<protein>
    <recommendedName>
        <fullName evidence="1">Fungal-type protein kinase domain-containing protein</fullName>
    </recommendedName>
</protein>
<name>S8EFA9_FOMSC</name>
<sequence>MPHRFKSRRSQASRARVLSHDPLLARADNFHSSPTLTLKSPPAMATATPRIAKQNTYHFTTPRQDCDADMAAWCEEIHNRIVSMEASLDDFVDFFVPGSSDPPPLQAAEPFNVPKGKRESFMYEPLCAGLREIVSDFPDATRPCFHNNAHEVIKFPFQRHEYEFHDTKPDIVASLPGQTFEGRFPDRWRNISTVFEVKSTVQGDPIVYRSPQNDETLVQLAKSARNILLAQGRLFVFVVGIYGHYARIYRFDRAGAVCSHKFNYQKDPAPLRRFLWRLNHPTHQDCDILGADPTVRLSSTLADQRGIEAALSAASIEHTKETWKTCRWVTVKGAGDGPQLRYLLYDPIFINPGLFSRATTAWAGLEVDDDGHPT</sequence>
<dbReference type="EMBL" id="KE504139">
    <property type="protein sequence ID" value="EPT01879.1"/>
    <property type="molecule type" value="Genomic_DNA"/>
</dbReference>
<organism evidence="2 3">
    <name type="scientific">Fomitopsis schrenkii</name>
    <name type="common">Brown rot fungus</name>
    <dbReference type="NCBI Taxonomy" id="2126942"/>
    <lineage>
        <taxon>Eukaryota</taxon>
        <taxon>Fungi</taxon>
        <taxon>Dikarya</taxon>
        <taxon>Basidiomycota</taxon>
        <taxon>Agaricomycotina</taxon>
        <taxon>Agaricomycetes</taxon>
        <taxon>Polyporales</taxon>
        <taxon>Fomitopsis</taxon>
    </lineage>
</organism>
<evidence type="ECO:0000259" key="1">
    <source>
        <dbReference type="Pfam" id="PF17667"/>
    </source>
</evidence>
<feature type="domain" description="Fungal-type protein kinase" evidence="1">
    <location>
        <begin position="184"/>
        <end position="368"/>
    </location>
</feature>
<dbReference type="STRING" id="743788.S8EFA9"/>
<accession>S8EFA9</accession>
<dbReference type="Proteomes" id="UP000015241">
    <property type="component" value="Unassembled WGS sequence"/>
</dbReference>
<dbReference type="HOGENOM" id="CLU_740932_0_0_1"/>
<dbReference type="AlphaFoldDB" id="S8EFA9"/>
<feature type="non-terminal residue" evidence="2">
    <location>
        <position position="374"/>
    </location>
</feature>
<dbReference type="OrthoDB" id="2797568at2759"/>
<dbReference type="InParanoid" id="S8EFA9"/>
<proteinExistence type="predicted"/>
<dbReference type="InterPro" id="IPR040976">
    <property type="entry name" value="Pkinase_fungal"/>
</dbReference>
<keyword evidence="3" id="KW-1185">Reference proteome</keyword>
<evidence type="ECO:0000313" key="2">
    <source>
        <dbReference type="EMBL" id="EPT01879.1"/>
    </source>
</evidence>
<gene>
    <name evidence="2" type="ORF">FOMPIDRAFT_1048471</name>
</gene>
<reference evidence="2 3" key="1">
    <citation type="journal article" date="2012" name="Science">
        <title>The Paleozoic origin of enzymatic lignin decomposition reconstructed from 31 fungal genomes.</title>
        <authorList>
            <person name="Floudas D."/>
            <person name="Binder M."/>
            <person name="Riley R."/>
            <person name="Barry K."/>
            <person name="Blanchette R.A."/>
            <person name="Henrissat B."/>
            <person name="Martinez A.T."/>
            <person name="Otillar R."/>
            <person name="Spatafora J.W."/>
            <person name="Yadav J.S."/>
            <person name="Aerts A."/>
            <person name="Benoit I."/>
            <person name="Boyd A."/>
            <person name="Carlson A."/>
            <person name="Copeland A."/>
            <person name="Coutinho P.M."/>
            <person name="de Vries R.P."/>
            <person name="Ferreira P."/>
            <person name="Findley K."/>
            <person name="Foster B."/>
            <person name="Gaskell J."/>
            <person name="Glotzer D."/>
            <person name="Gorecki P."/>
            <person name="Heitman J."/>
            <person name="Hesse C."/>
            <person name="Hori C."/>
            <person name="Igarashi K."/>
            <person name="Jurgens J.A."/>
            <person name="Kallen N."/>
            <person name="Kersten P."/>
            <person name="Kohler A."/>
            <person name="Kuees U."/>
            <person name="Kumar T.K.A."/>
            <person name="Kuo A."/>
            <person name="LaButti K."/>
            <person name="Larrondo L.F."/>
            <person name="Lindquist E."/>
            <person name="Ling A."/>
            <person name="Lombard V."/>
            <person name="Lucas S."/>
            <person name="Lundell T."/>
            <person name="Martin R."/>
            <person name="McLaughlin D.J."/>
            <person name="Morgenstern I."/>
            <person name="Morin E."/>
            <person name="Murat C."/>
            <person name="Nagy L.G."/>
            <person name="Nolan M."/>
            <person name="Ohm R.A."/>
            <person name="Patyshakuliyeva A."/>
            <person name="Rokas A."/>
            <person name="Ruiz-Duenas F.J."/>
            <person name="Sabat G."/>
            <person name="Salamov A."/>
            <person name="Samejima M."/>
            <person name="Schmutz J."/>
            <person name="Slot J.C."/>
            <person name="St John F."/>
            <person name="Stenlid J."/>
            <person name="Sun H."/>
            <person name="Sun S."/>
            <person name="Syed K."/>
            <person name="Tsang A."/>
            <person name="Wiebenga A."/>
            <person name="Young D."/>
            <person name="Pisabarro A."/>
            <person name="Eastwood D.C."/>
            <person name="Martin F."/>
            <person name="Cullen D."/>
            <person name="Grigoriev I.V."/>
            <person name="Hibbett D.S."/>
        </authorList>
    </citation>
    <scope>NUCLEOTIDE SEQUENCE</scope>
    <source>
        <strain evidence="3">FP-58527</strain>
    </source>
</reference>